<protein>
    <submittedName>
        <fullName evidence="3">Exosome component 3</fullName>
    </submittedName>
</protein>
<dbReference type="GO" id="GO:0071035">
    <property type="term" value="P:nuclear polyadenylation-dependent rRNA catabolic process"/>
    <property type="evidence" value="ECO:0007669"/>
    <property type="project" value="TreeGrafter"/>
</dbReference>
<dbReference type="OrthoDB" id="340500at2759"/>
<accession>A0A8T1S2L7</accession>
<dbReference type="PANTHER" id="PTHR21321">
    <property type="entry name" value="PNAS-3 RELATED"/>
    <property type="match status" value="1"/>
</dbReference>
<evidence type="ECO:0000313" key="4">
    <source>
        <dbReference type="Proteomes" id="UP000765507"/>
    </source>
</evidence>
<dbReference type="GO" id="GO:0071051">
    <property type="term" value="P:poly(A)-dependent snoRNA 3'-end processing"/>
    <property type="evidence" value="ECO:0007669"/>
    <property type="project" value="TreeGrafter"/>
</dbReference>
<dbReference type="InterPro" id="IPR004088">
    <property type="entry name" value="KH_dom_type_1"/>
</dbReference>
<reference evidence="3 4" key="1">
    <citation type="journal article" date="2020" name="G3 (Bethesda)">
        <title>Draft Genome of the Common Snapping Turtle, Chelydra serpentina, a Model for Phenotypic Plasticity in Reptiles.</title>
        <authorList>
            <person name="Das D."/>
            <person name="Singh S.K."/>
            <person name="Bierstedt J."/>
            <person name="Erickson A."/>
            <person name="Galli G.L.J."/>
            <person name="Crossley D.A. 2nd"/>
            <person name="Rhen T."/>
        </authorList>
    </citation>
    <scope>NUCLEOTIDE SEQUENCE [LARGE SCALE GENOMIC DNA]</scope>
    <source>
        <strain evidence="3">KW</strain>
    </source>
</reference>
<evidence type="ECO:0000256" key="1">
    <source>
        <dbReference type="ARBA" id="ARBA00004123"/>
    </source>
</evidence>
<dbReference type="AlphaFoldDB" id="A0A8T1S2L7"/>
<sequence length="102" mass="11389">MEPEMVCKDNSGRGNGIGEIGHEDCCLRFSLGPNKKLLAPNCEIIQELGQLYPFEIVFGMNGRIWVKAKTIQQTLIVANILEACEHMTAEQRTQALAKLSER</sequence>
<dbReference type="GO" id="GO:0003723">
    <property type="term" value="F:RNA binding"/>
    <property type="evidence" value="ECO:0007669"/>
    <property type="project" value="InterPro"/>
</dbReference>
<dbReference type="InterPro" id="IPR049469">
    <property type="entry name" value="RRP40_KH-I"/>
</dbReference>
<dbReference type="PANTHER" id="PTHR21321:SF1">
    <property type="entry name" value="EXOSOME COMPLEX COMPONENT RRP40"/>
    <property type="match status" value="1"/>
</dbReference>
<organism evidence="3 4">
    <name type="scientific">Chelydra serpentina</name>
    <name type="common">Snapping turtle</name>
    <name type="synonym">Testudo serpentina</name>
    <dbReference type="NCBI Taxonomy" id="8475"/>
    <lineage>
        <taxon>Eukaryota</taxon>
        <taxon>Metazoa</taxon>
        <taxon>Chordata</taxon>
        <taxon>Craniata</taxon>
        <taxon>Vertebrata</taxon>
        <taxon>Euteleostomi</taxon>
        <taxon>Archelosauria</taxon>
        <taxon>Testudinata</taxon>
        <taxon>Testudines</taxon>
        <taxon>Cryptodira</taxon>
        <taxon>Durocryptodira</taxon>
        <taxon>Americhelydia</taxon>
        <taxon>Chelydroidea</taxon>
        <taxon>Chelydridae</taxon>
        <taxon>Chelydra</taxon>
    </lineage>
</organism>
<dbReference type="Proteomes" id="UP000765507">
    <property type="component" value="Unassembled WGS sequence"/>
</dbReference>
<gene>
    <name evidence="3" type="ORF">G0U57_000367</name>
</gene>
<dbReference type="GO" id="GO:0071034">
    <property type="term" value="P:CUT catabolic process"/>
    <property type="evidence" value="ECO:0007669"/>
    <property type="project" value="TreeGrafter"/>
</dbReference>
<dbReference type="GO" id="GO:0000176">
    <property type="term" value="C:nuclear exosome (RNase complex)"/>
    <property type="evidence" value="ECO:0007669"/>
    <property type="project" value="TreeGrafter"/>
</dbReference>
<dbReference type="FunFam" id="3.30.1370.10:FF:000038">
    <property type="entry name" value="exosome complex component RRP40"/>
    <property type="match status" value="1"/>
</dbReference>
<dbReference type="CDD" id="cd22526">
    <property type="entry name" value="KH-I_Rrp40"/>
    <property type="match status" value="1"/>
</dbReference>
<dbReference type="GO" id="GO:0000467">
    <property type="term" value="P:exonucleolytic trimming to generate mature 3'-end of 5.8S rRNA from tricistronic rRNA transcript (SSU-rRNA, 5.8S rRNA, LSU-rRNA)"/>
    <property type="evidence" value="ECO:0007669"/>
    <property type="project" value="TreeGrafter"/>
</dbReference>
<dbReference type="SUPFAM" id="SSF54791">
    <property type="entry name" value="Eukaryotic type KH-domain (KH-domain type I)"/>
    <property type="match status" value="1"/>
</dbReference>
<dbReference type="EMBL" id="JAHGAV010001050">
    <property type="protein sequence ID" value="KAG6922967.1"/>
    <property type="molecule type" value="Genomic_DNA"/>
</dbReference>
<dbReference type="GO" id="GO:0000177">
    <property type="term" value="C:cytoplasmic exosome (RNase complex)"/>
    <property type="evidence" value="ECO:0007669"/>
    <property type="project" value="TreeGrafter"/>
</dbReference>
<evidence type="ECO:0000259" key="2">
    <source>
        <dbReference type="Pfam" id="PF15985"/>
    </source>
</evidence>
<dbReference type="InterPro" id="IPR036612">
    <property type="entry name" value="KH_dom_type_1_sf"/>
</dbReference>
<keyword evidence="4" id="KW-1185">Reference proteome</keyword>
<evidence type="ECO:0000313" key="3">
    <source>
        <dbReference type="EMBL" id="KAG6922967.1"/>
    </source>
</evidence>
<dbReference type="Pfam" id="PF15985">
    <property type="entry name" value="KH_6"/>
    <property type="match status" value="1"/>
</dbReference>
<proteinExistence type="predicted"/>
<name>A0A8T1S2L7_CHESE</name>
<dbReference type="InterPro" id="IPR026699">
    <property type="entry name" value="Exosome_RNA_bind1/RRP40/RRP4"/>
</dbReference>
<comment type="subcellular location">
    <subcellularLocation>
        <location evidence="1">Nucleus</location>
    </subcellularLocation>
</comment>
<comment type="caution">
    <text evidence="3">The sequence shown here is derived from an EMBL/GenBank/DDBJ whole genome shotgun (WGS) entry which is preliminary data.</text>
</comment>
<dbReference type="GO" id="GO:0034475">
    <property type="term" value="P:U4 snRNA 3'-end processing"/>
    <property type="evidence" value="ECO:0007669"/>
    <property type="project" value="TreeGrafter"/>
</dbReference>
<dbReference type="GO" id="GO:0071038">
    <property type="term" value="P:TRAMP-dependent tRNA surveillance pathway"/>
    <property type="evidence" value="ECO:0007669"/>
    <property type="project" value="TreeGrafter"/>
</dbReference>
<dbReference type="Gene3D" id="3.30.1370.10">
    <property type="entry name" value="K Homology domain, type 1"/>
    <property type="match status" value="1"/>
</dbReference>
<feature type="domain" description="K Homology" evidence="2">
    <location>
        <begin position="30"/>
        <end position="71"/>
    </location>
</feature>